<dbReference type="EC" id="3.1.21.2" evidence="10"/>
<keyword evidence="7" id="KW-0862">Zinc</keyword>
<keyword evidence="3" id="KW-0540">Nuclease</keyword>
<keyword evidence="8" id="KW-0234">DNA repair</keyword>
<dbReference type="SMART" id="SM00518">
    <property type="entry name" value="AP2Ec"/>
    <property type="match status" value="1"/>
</dbReference>
<evidence type="ECO:0000313" key="11">
    <source>
        <dbReference type="Proteomes" id="UP001516662"/>
    </source>
</evidence>
<dbReference type="PANTHER" id="PTHR21445">
    <property type="entry name" value="ENDONUCLEASE IV ENDODEOXYRIBONUCLEASE IV"/>
    <property type="match status" value="1"/>
</dbReference>
<evidence type="ECO:0000313" key="10">
    <source>
        <dbReference type="EMBL" id="MBE4909989.1"/>
    </source>
</evidence>
<evidence type="ECO:0000256" key="1">
    <source>
        <dbReference type="ARBA" id="ARBA00001947"/>
    </source>
</evidence>
<gene>
    <name evidence="10" type="ORF">IMZ08_18285</name>
</gene>
<protein>
    <submittedName>
        <fullName evidence="10">Deoxyribonuclease IV</fullName>
        <ecNumber evidence="10">3.1.21.2</ecNumber>
    </submittedName>
</protein>
<dbReference type="PROSITE" id="PS51432">
    <property type="entry name" value="AP_NUCLEASE_F2_4"/>
    <property type="match status" value="1"/>
</dbReference>
<dbReference type="Proteomes" id="UP001516662">
    <property type="component" value="Unassembled WGS sequence"/>
</dbReference>
<comment type="cofactor">
    <cofactor evidence="1">
        <name>Zn(2+)</name>
        <dbReference type="ChEBI" id="CHEBI:29105"/>
    </cofactor>
</comment>
<evidence type="ECO:0000259" key="9">
    <source>
        <dbReference type="Pfam" id="PF01261"/>
    </source>
</evidence>
<evidence type="ECO:0000256" key="6">
    <source>
        <dbReference type="ARBA" id="ARBA00022801"/>
    </source>
</evidence>
<dbReference type="InterPro" id="IPR036237">
    <property type="entry name" value="Xyl_isomerase-like_sf"/>
</dbReference>
<dbReference type="InterPro" id="IPR001719">
    <property type="entry name" value="AP_endonuc_2"/>
</dbReference>
<dbReference type="Pfam" id="PF01261">
    <property type="entry name" value="AP_endonuc_2"/>
    <property type="match status" value="1"/>
</dbReference>
<dbReference type="PANTHER" id="PTHR21445:SF0">
    <property type="entry name" value="APURINIC-APYRIMIDINIC ENDONUCLEASE"/>
    <property type="match status" value="1"/>
</dbReference>
<accession>A0ABR9QP87</accession>
<dbReference type="InterPro" id="IPR013022">
    <property type="entry name" value="Xyl_isomerase-like_TIM-brl"/>
</dbReference>
<reference evidence="10 11" key="1">
    <citation type="submission" date="2020-10" db="EMBL/GenBank/DDBJ databases">
        <title>Bacillus sp. HD4P25, an endophyte from a halophyte.</title>
        <authorList>
            <person name="Sun J.-Q."/>
        </authorList>
    </citation>
    <scope>NUCLEOTIDE SEQUENCE [LARGE SCALE GENOMIC DNA]</scope>
    <source>
        <strain evidence="10 11">YIM 93174</strain>
    </source>
</reference>
<proteinExistence type="inferred from homology"/>
<dbReference type="RefSeq" id="WP_193539142.1">
    <property type="nucleotide sequence ID" value="NZ_JADCLJ010000024.1"/>
</dbReference>
<evidence type="ECO:0000256" key="3">
    <source>
        <dbReference type="ARBA" id="ARBA00022722"/>
    </source>
</evidence>
<dbReference type="PROSITE" id="PS00730">
    <property type="entry name" value="AP_NUCLEASE_F2_2"/>
    <property type="match status" value="1"/>
</dbReference>
<evidence type="ECO:0000256" key="8">
    <source>
        <dbReference type="ARBA" id="ARBA00023204"/>
    </source>
</evidence>
<dbReference type="SUPFAM" id="SSF51658">
    <property type="entry name" value="Xylose isomerase-like"/>
    <property type="match status" value="1"/>
</dbReference>
<dbReference type="InterPro" id="IPR018246">
    <property type="entry name" value="AP_endonuc_F2_Zn_BS"/>
</dbReference>
<organism evidence="10 11">
    <name type="scientific">Litchfieldia luteola</name>
    <dbReference type="NCBI Taxonomy" id="682179"/>
    <lineage>
        <taxon>Bacteria</taxon>
        <taxon>Bacillati</taxon>
        <taxon>Bacillota</taxon>
        <taxon>Bacilli</taxon>
        <taxon>Bacillales</taxon>
        <taxon>Bacillaceae</taxon>
        <taxon>Litchfieldia</taxon>
    </lineage>
</organism>
<comment type="similarity">
    <text evidence="2">Belongs to the AP endonuclease 2 family.</text>
</comment>
<keyword evidence="5" id="KW-0227">DNA damage</keyword>
<evidence type="ECO:0000256" key="2">
    <source>
        <dbReference type="ARBA" id="ARBA00005340"/>
    </source>
</evidence>
<name>A0ABR9QP87_9BACI</name>
<dbReference type="EMBL" id="JADCLJ010000024">
    <property type="protein sequence ID" value="MBE4909989.1"/>
    <property type="molecule type" value="Genomic_DNA"/>
</dbReference>
<comment type="caution">
    <text evidence="10">The sequence shown here is derived from an EMBL/GenBank/DDBJ whole genome shotgun (WGS) entry which is preliminary data.</text>
</comment>
<feature type="domain" description="Xylose isomerase-like TIM barrel" evidence="9">
    <location>
        <begin position="18"/>
        <end position="271"/>
    </location>
</feature>
<dbReference type="NCBIfam" id="TIGR00587">
    <property type="entry name" value="nfo"/>
    <property type="match status" value="1"/>
</dbReference>
<keyword evidence="4" id="KW-0479">Metal-binding</keyword>
<dbReference type="GO" id="GO:0008833">
    <property type="term" value="F:deoxyribonuclease IV (phage-T4-induced) activity"/>
    <property type="evidence" value="ECO:0007669"/>
    <property type="project" value="UniProtKB-EC"/>
</dbReference>
<evidence type="ECO:0000256" key="5">
    <source>
        <dbReference type="ARBA" id="ARBA00022763"/>
    </source>
</evidence>
<dbReference type="Gene3D" id="3.20.20.150">
    <property type="entry name" value="Divalent-metal-dependent TIM barrel enzymes"/>
    <property type="match status" value="1"/>
</dbReference>
<keyword evidence="6 10" id="KW-0378">Hydrolase</keyword>
<evidence type="ECO:0000256" key="7">
    <source>
        <dbReference type="ARBA" id="ARBA00022833"/>
    </source>
</evidence>
<evidence type="ECO:0000256" key="4">
    <source>
        <dbReference type="ARBA" id="ARBA00022723"/>
    </source>
</evidence>
<sequence length="277" mass="30876">MKFGSHISIRNGYFQAAKEASRIGARAFQYFPKNPRSLSVKAFDEKDANQCAVFCKENGIESIAHTPYATNLAVPEHKADDMVAAIFNDLDIANACGSIGVVVHFGVSKNENDPLEGYRWMINILNKVLSKWEGKSKILIENNAGKSGPMGTTLEELVQVRSLTDFPEKIGFCLDTCHAFASGIWSGDNWSELESKGLELDYFTNLHAIHLNNSMYPTKSMRDRHANIHNGCITVGQMKEFILARTVKELPMVLETPSSAQFTHKDEIEFLWELVGG</sequence>
<keyword evidence="11" id="KW-1185">Reference proteome</keyword>